<organism evidence="1 2">
    <name type="scientific">Flexivirga oryzae</name>
    <dbReference type="NCBI Taxonomy" id="1794944"/>
    <lineage>
        <taxon>Bacteria</taxon>
        <taxon>Bacillati</taxon>
        <taxon>Actinomycetota</taxon>
        <taxon>Actinomycetes</taxon>
        <taxon>Micrococcales</taxon>
        <taxon>Dermacoccaceae</taxon>
        <taxon>Flexivirga</taxon>
    </lineage>
</organism>
<evidence type="ECO:0000313" key="2">
    <source>
        <dbReference type="Proteomes" id="UP000559182"/>
    </source>
</evidence>
<sequence>MTRQLVAVAASGSGVRLWLPDGSTHILTLGEAADLATLLADLMDLP</sequence>
<proteinExistence type="predicted"/>
<name>A0A839N8A6_9MICO</name>
<gene>
    <name evidence="1" type="ORF">FHU39_003037</name>
</gene>
<protein>
    <submittedName>
        <fullName evidence="1">Uncharacterized protein</fullName>
    </submittedName>
</protein>
<reference evidence="1 2" key="1">
    <citation type="submission" date="2020-08" db="EMBL/GenBank/DDBJ databases">
        <title>Sequencing the genomes of 1000 actinobacteria strains.</title>
        <authorList>
            <person name="Klenk H.-P."/>
        </authorList>
    </citation>
    <scope>NUCLEOTIDE SEQUENCE [LARGE SCALE GENOMIC DNA]</scope>
    <source>
        <strain evidence="1 2">DSM 105369</strain>
    </source>
</reference>
<accession>A0A839N8A6</accession>
<evidence type="ECO:0000313" key="1">
    <source>
        <dbReference type="EMBL" id="MBB2893019.1"/>
    </source>
</evidence>
<dbReference type="AlphaFoldDB" id="A0A839N8A6"/>
<dbReference type="EMBL" id="JACHVQ010000002">
    <property type="protein sequence ID" value="MBB2893019.1"/>
    <property type="molecule type" value="Genomic_DNA"/>
</dbReference>
<keyword evidence="2" id="KW-1185">Reference proteome</keyword>
<dbReference type="Proteomes" id="UP000559182">
    <property type="component" value="Unassembled WGS sequence"/>
</dbReference>
<comment type="caution">
    <text evidence="1">The sequence shown here is derived from an EMBL/GenBank/DDBJ whole genome shotgun (WGS) entry which is preliminary data.</text>
</comment>